<reference evidence="1" key="1">
    <citation type="submission" date="2021-02" db="EMBL/GenBank/DDBJ databases">
        <authorList>
            <person name="Nowell W R."/>
        </authorList>
    </citation>
    <scope>NUCLEOTIDE SEQUENCE</scope>
</reference>
<dbReference type="InterPro" id="IPR029058">
    <property type="entry name" value="AB_hydrolase_fold"/>
</dbReference>
<evidence type="ECO:0000313" key="6">
    <source>
        <dbReference type="Proteomes" id="UP000663873"/>
    </source>
</evidence>
<comment type="caution">
    <text evidence="1">The sequence shown here is derived from an EMBL/GenBank/DDBJ whole genome shotgun (WGS) entry which is preliminary data.</text>
</comment>
<protein>
    <submittedName>
        <fullName evidence="1">Uncharacterized protein</fullName>
    </submittedName>
</protein>
<dbReference type="SUPFAM" id="SSF53474">
    <property type="entry name" value="alpha/beta-Hydrolases"/>
    <property type="match status" value="1"/>
</dbReference>
<dbReference type="OrthoDB" id="19653at2759"/>
<dbReference type="Proteomes" id="UP000663833">
    <property type="component" value="Unassembled WGS sequence"/>
</dbReference>
<evidence type="ECO:0000313" key="4">
    <source>
        <dbReference type="EMBL" id="CAF4490813.1"/>
    </source>
</evidence>
<dbReference type="EMBL" id="CAJNYD010000651">
    <property type="protein sequence ID" value="CAF3283463.1"/>
    <property type="molecule type" value="Genomic_DNA"/>
</dbReference>
<name>A0A817S3X8_9BILA</name>
<dbReference type="EMBL" id="CAJOBO010003380">
    <property type="protein sequence ID" value="CAF4490813.1"/>
    <property type="molecule type" value="Genomic_DNA"/>
</dbReference>
<evidence type="ECO:0000313" key="1">
    <source>
        <dbReference type="EMBL" id="CAF3271420.1"/>
    </source>
</evidence>
<organism evidence="1 5">
    <name type="scientific">Rotaria socialis</name>
    <dbReference type="NCBI Taxonomy" id="392032"/>
    <lineage>
        <taxon>Eukaryota</taxon>
        <taxon>Metazoa</taxon>
        <taxon>Spiralia</taxon>
        <taxon>Gnathifera</taxon>
        <taxon>Rotifera</taxon>
        <taxon>Eurotatoria</taxon>
        <taxon>Bdelloidea</taxon>
        <taxon>Philodinida</taxon>
        <taxon>Philodinidae</taxon>
        <taxon>Rotaria</taxon>
    </lineage>
</organism>
<keyword evidence="6" id="KW-1185">Reference proteome</keyword>
<sequence>MSFIYYLKCLLHLTPKYDQSLIIRDVAYFSGSDAHVDNKLDIFLPFPKVDSSVATSDEQQDTSKKRIPIIVHIPGGGWIRGSPTVGRTCAREGFIGVVVSYRLARRSLLSFLA</sequence>
<dbReference type="Proteomes" id="UP000663825">
    <property type="component" value="Unassembled WGS sequence"/>
</dbReference>
<evidence type="ECO:0000313" key="5">
    <source>
        <dbReference type="Proteomes" id="UP000663825"/>
    </source>
</evidence>
<dbReference type="EMBL" id="CAJNXB010002684">
    <property type="protein sequence ID" value="CAF3271420.1"/>
    <property type="molecule type" value="Genomic_DNA"/>
</dbReference>
<evidence type="ECO:0000313" key="3">
    <source>
        <dbReference type="EMBL" id="CAF4385331.1"/>
    </source>
</evidence>
<gene>
    <name evidence="4" type="ORF">HFQ381_LOCUS27008</name>
    <name evidence="2" type="ORF">LUA448_LOCUS6689</name>
    <name evidence="1" type="ORF">TIS948_LOCUS16349</name>
    <name evidence="3" type="ORF">UJA718_LOCUS18040</name>
</gene>
<accession>A0A817S3X8</accession>
<dbReference type="Gene3D" id="3.40.50.1820">
    <property type="entry name" value="alpha/beta hydrolase"/>
    <property type="match status" value="1"/>
</dbReference>
<dbReference type="Proteomes" id="UP000663851">
    <property type="component" value="Unassembled WGS sequence"/>
</dbReference>
<dbReference type="AlphaFoldDB" id="A0A817S3X8"/>
<dbReference type="EMBL" id="CAJOBP010003001">
    <property type="protein sequence ID" value="CAF4385331.1"/>
    <property type="molecule type" value="Genomic_DNA"/>
</dbReference>
<dbReference type="Proteomes" id="UP000663873">
    <property type="component" value="Unassembled WGS sequence"/>
</dbReference>
<evidence type="ECO:0000313" key="2">
    <source>
        <dbReference type="EMBL" id="CAF3283463.1"/>
    </source>
</evidence>
<proteinExistence type="predicted"/>